<sequence length="34" mass="3735">MRSIINRFKYHLHPGTTALSTYSLGQLLAGHHGG</sequence>
<organism evidence="1">
    <name type="scientific">Arundo donax</name>
    <name type="common">Giant reed</name>
    <name type="synonym">Donax arundinaceus</name>
    <dbReference type="NCBI Taxonomy" id="35708"/>
    <lineage>
        <taxon>Eukaryota</taxon>
        <taxon>Viridiplantae</taxon>
        <taxon>Streptophyta</taxon>
        <taxon>Embryophyta</taxon>
        <taxon>Tracheophyta</taxon>
        <taxon>Spermatophyta</taxon>
        <taxon>Magnoliopsida</taxon>
        <taxon>Liliopsida</taxon>
        <taxon>Poales</taxon>
        <taxon>Poaceae</taxon>
        <taxon>PACMAD clade</taxon>
        <taxon>Arundinoideae</taxon>
        <taxon>Arundineae</taxon>
        <taxon>Arundo</taxon>
    </lineage>
</organism>
<proteinExistence type="predicted"/>
<accession>A0A0A9HEB9</accession>
<reference evidence="1" key="1">
    <citation type="submission" date="2014-09" db="EMBL/GenBank/DDBJ databases">
        <authorList>
            <person name="Magalhaes I.L.F."/>
            <person name="Oliveira U."/>
            <person name="Santos F.R."/>
            <person name="Vidigal T.H.D.A."/>
            <person name="Brescovit A.D."/>
            <person name="Santos A.J."/>
        </authorList>
    </citation>
    <scope>NUCLEOTIDE SEQUENCE</scope>
    <source>
        <tissue evidence="1">Shoot tissue taken approximately 20 cm above the soil surface</tissue>
    </source>
</reference>
<dbReference type="AlphaFoldDB" id="A0A0A9HEB9"/>
<dbReference type="EMBL" id="GBRH01163762">
    <property type="protein sequence ID" value="JAE34134.1"/>
    <property type="molecule type" value="Transcribed_RNA"/>
</dbReference>
<evidence type="ECO:0000313" key="1">
    <source>
        <dbReference type="EMBL" id="JAE34134.1"/>
    </source>
</evidence>
<name>A0A0A9HEB9_ARUDO</name>
<protein>
    <submittedName>
        <fullName evidence="1">Uncharacterized protein</fullName>
    </submittedName>
</protein>
<reference evidence="1" key="2">
    <citation type="journal article" date="2015" name="Data Brief">
        <title>Shoot transcriptome of the giant reed, Arundo donax.</title>
        <authorList>
            <person name="Barrero R.A."/>
            <person name="Guerrero F.D."/>
            <person name="Moolhuijzen P."/>
            <person name="Goolsby J.A."/>
            <person name="Tidwell J."/>
            <person name="Bellgard S.E."/>
            <person name="Bellgard M.I."/>
        </authorList>
    </citation>
    <scope>NUCLEOTIDE SEQUENCE</scope>
    <source>
        <tissue evidence="1">Shoot tissue taken approximately 20 cm above the soil surface</tissue>
    </source>
</reference>